<dbReference type="AlphaFoldDB" id="W1NKL4"/>
<keyword evidence="3" id="KW-1185">Reference proteome</keyword>
<evidence type="ECO:0000256" key="1">
    <source>
        <dbReference type="SAM" id="MobiDB-lite"/>
    </source>
</evidence>
<dbReference type="HOGENOM" id="CLU_2907068_0_0_1"/>
<dbReference type="EMBL" id="KI397474">
    <property type="protein sequence ID" value="ERM95759.1"/>
    <property type="molecule type" value="Genomic_DNA"/>
</dbReference>
<evidence type="ECO:0000313" key="3">
    <source>
        <dbReference type="Proteomes" id="UP000017836"/>
    </source>
</evidence>
<dbReference type="Gramene" id="ERM95759">
    <property type="protein sequence ID" value="ERM95759"/>
    <property type="gene ID" value="AMTR_s00023p00248770"/>
</dbReference>
<proteinExistence type="predicted"/>
<feature type="region of interest" description="Disordered" evidence="1">
    <location>
        <begin position="1"/>
        <end position="26"/>
    </location>
</feature>
<name>W1NKL4_AMBTC</name>
<gene>
    <name evidence="2" type="ORF">AMTR_s00023p00248770</name>
</gene>
<reference evidence="3" key="1">
    <citation type="journal article" date="2013" name="Science">
        <title>The Amborella genome and the evolution of flowering plants.</title>
        <authorList>
            <consortium name="Amborella Genome Project"/>
        </authorList>
    </citation>
    <scope>NUCLEOTIDE SEQUENCE [LARGE SCALE GENOMIC DNA]</scope>
</reference>
<evidence type="ECO:0000313" key="2">
    <source>
        <dbReference type="EMBL" id="ERM95759.1"/>
    </source>
</evidence>
<accession>W1NKL4</accession>
<dbReference type="Proteomes" id="UP000017836">
    <property type="component" value="Unassembled WGS sequence"/>
</dbReference>
<protein>
    <submittedName>
        <fullName evidence="2">Uncharacterized protein</fullName>
    </submittedName>
</protein>
<sequence length="62" mass="6303">MRAWLQRDGQGWEKGSSSRGAATGDGFVAVGDHGLVEKMGKTRMVAAEVEQIGGNGGQAAAG</sequence>
<organism evidence="2 3">
    <name type="scientific">Amborella trichopoda</name>
    <dbReference type="NCBI Taxonomy" id="13333"/>
    <lineage>
        <taxon>Eukaryota</taxon>
        <taxon>Viridiplantae</taxon>
        <taxon>Streptophyta</taxon>
        <taxon>Embryophyta</taxon>
        <taxon>Tracheophyta</taxon>
        <taxon>Spermatophyta</taxon>
        <taxon>Magnoliopsida</taxon>
        <taxon>Amborellales</taxon>
        <taxon>Amborellaceae</taxon>
        <taxon>Amborella</taxon>
    </lineage>
</organism>